<sequence length="104" mass="11355">MVASVEAAARARPDVTIRLLLLQGCESVPAELMFEDEARFATLLTVPEMFSLSVARNQLLAEGRRLGWMADGEIVASPDDDCWYTDGILAHVHGIFASDASLDF</sequence>
<evidence type="ECO:0008006" key="3">
    <source>
        <dbReference type="Google" id="ProtNLM"/>
    </source>
</evidence>
<organism evidence="1 2">
    <name type="scientific">Aureimonas phyllosphaerae</name>
    <dbReference type="NCBI Taxonomy" id="1166078"/>
    <lineage>
        <taxon>Bacteria</taxon>
        <taxon>Pseudomonadati</taxon>
        <taxon>Pseudomonadota</taxon>
        <taxon>Alphaproteobacteria</taxon>
        <taxon>Hyphomicrobiales</taxon>
        <taxon>Aurantimonadaceae</taxon>
        <taxon>Aureimonas</taxon>
    </lineage>
</organism>
<dbReference type="Proteomes" id="UP000531216">
    <property type="component" value="Unassembled WGS sequence"/>
</dbReference>
<dbReference type="EMBL" id="JACIDO010000015">
    <property type="protein sequence ID" value="MBB3938030.1"/>
    <property type="molecule type" value="Genomic_DNA"/>
</dbReference>
<proteinExistence type="predicted"/>
<name>A0A7W6BX60_9HYPH</name>
<evidence type="ECO:0000313" key="1">
    <source>
        <dbReference type="EMBL" id="MBB3938030.1"/>
    </source>
</evidence>
<dbReference type="AlphaFoldDB" id="A0A7W6BX60"/>
<protein>
    <recommendedName>
        <fullName evidence="3">Glycosyl transferase family 2</fullName>
    </recommendedName>
</protein>
<keyword evidence="2" id="KW-1185">Reference proteome</keyword>
<evidence type="ECO:0000313" key="2">
    <source>
        <dbReference type="Proteomes" id="UP000531216"/>
    </source>
</evidence>
<dbReference type="RefSeq" id="WP_090966102.1">
    <property type="nucleotide sequence ID" value="NZ_FOOA01000024.1"/>
</dbReference>
<accession>A0A7W6BX60</accession>
<dbReference type="OrthoDB" id="9801954at2"/>
<comment type="caution">
    <text evidence="1">The sequence shown here is derived from an EMBL/GenBank/DDBJ whole genome shotgun (WGS) entry which is preliminary data.</text>
</comment>
<gene>
    <name evidence="1" type="ORF">GGR05_004200</name>
</gene>
<reference evidence="1 2" key="1">
    <citation type="submission" date="2020-08" db="EMBL/GenBank/DDBJ databases">
        <title>Genomic Encyclopedia of Type Strains, Phase IV (KMG-IV): sequencing the most valuable type-strain genomes for metagenomic binning, comparative biology and taxonomic classification.</title>
        <authorList>
            <person name="Goeker M."/>
        </authorList>
    </citation>
    <scope>NUCLEOTIDE SEQUENCE [LARGE SCALE GENOMIC DNA]</scope>
    <source>
        <strain evidence="1 2">DSM 25024</strain>
    </source>
</reference>